<dbReference type="Gene3D" id="2.40.10.10">
    <property type="entry name" value="Trypsin-like serine proteases"/>
    <property type="match status" value="2"/>
</dbReference>
<feature type="chain" id="PRO_5034021109" description="Coagulation factor XII" evidence="25">
    <location>
        <begin position="20"/>
        <end position="683"/>
    </location>
</feature>
<keyword evidence="9" id="KW-0378">Hydrolase</keyword>
<evidence type="ECO:0000256" key="3">
    <source>
        <dbReference type="ARBA" id="ARBA00022536"/>
    </source>
</evidence>
<evidence type="ECO:0000256" key="9">
    <source>
        <dbReference type="ARBA" id="ARBA00022801"/>
    </source>
</evidence>
<dbReference type="InterPro" id="IPR000742">
    <property type="entry name" value="EGF"/>
</dbReference>
<dbReference type="InterPro" id="IPR009003">
    <property type="entry name" value="Peptidase_S1_PA"/>
</dbReference>
<feature type="domain" description="Fibronectin type-II" evidence="30">
    <location>
        <begin position="42"/>
        <end position="90"/>
    </location>
</feature>
<dbReference type="GO" id="GO:0004252">
    <property type="term" value="F:serine-type endopeptidase activity"/>
    <property type="evidence" value="ECO:0007669"/>
    <property type="project" value="UniProtKB-EC"/>
</dbReference>
<dbReference type="Pfam" id="PF00008">
    <property type="entry name" value="EGF"/>
    <property type="match status" value="2"/>
</dbReference>
<dbReference type="PROSITE" id="PS00134">
    <property type="entry name" value="TRYPSIN_HIS"/>
    <property type="match status" value="1"/>
</dbReference>
<keyword evidence="13 23" id="KW-1015">Disulfide bond</keyword>
<dbReference type="PROSITE" id="PS50240">
    <property type="entry name" value="TRYPSIN_DOM"/>
    <property type="match status" value="1"/>
</dbReference>
<evidence type="ECO:0000256" key="20">
    <source>
        <dbReference type="ARBA" id="ARBA00042651"/>
    </source>
</evidence>
<dbReference type="PROSITE" id="PS51091">
    <property type="entry name" value="FN1_2"/>
    <property type="match status" value="1"/>
</dbReference>
<feature type="signal peptide" evidence="25">
    <location>
        <begin position="1"/>
        <end position="19"/>
    </location>
</feature>
<keyword evidence="2" id="KW-0964">Secreted</keyword>
<feature type="domain" description="Peptidase S1" evidence="28">
    <location>
        <begin position="372"/>
        <end position="678"/>
    </location>
</feature>
<keyword evidence="3 21" id="KW-0245">EGF-like domain</keyword>
<dbReference type="InterPro" id="IPR038178">
    <property type="entry name" value="Kringle_sf"/>
</dbReference>
<dbReference type="PROSITE" id="PS00023">
    <property type="entry name" value="FN2_1"/>
    <property type="match status" value="1"/>
</dbReference>
<dbReference type="SMART" id="SM00130">
    <property type="entry name" value="KR"/>
    <property type="match status" value="1"/>
</dbReference>
<dbReference type="CDD" id="cd00061">
    <property type="entry name" value="FN1"/>
    <property type="match status" value="1"/>
</dbReference>
<evidence type="ECO:0000313" key="31">
    <source>
        <dbReference type="Ensembl" id="ENSSSCP00015019116.1"/>
    </source>
</evidence>
<evidence type="ECO:0000256" key="14">
    <source>
        <dbReference type="ARBA" id="ARBA00023180"/>
    </source>
</evidence>
<feature type="compositionally biased region" description="Polar residues" evidence="24">
    <location>
        <begin position="325"/>
        <end position="338"/>
    </location>
</feature>
<evidence type="ECO:0000256" key="12">
    <source>
        <dbReference type="ARBA" id="ARBA00023145"/>
    </source>
</evidence>
<dbReference type="PANTHER" id="PTHR24264:SF46">
    <property type="entry name" value="COAGULATION FACTOR XII"/>
    <property type="match status" value="1"/>
</dbReference>
<evidence type="ECO:0000256" key="8">
    <source>
        <dbReference type="ARBA" id="ARBA00022737"/>
    </source>
</evidence>
<feature type="domain" description="Fibronectin type-I" evidence="29">
    <location>
        <begin position="133"/>
        <end position="173"/>
    </location>
</feature>
<evidence type="ECO:0000256" key="4">
    <source>
        <dbReference type="ARBA" id="ARBA00022572"/>
    </source>
</evidence>
<evidence type="ECO:0000256" key="23">
    <source>
        <dbReference type="PROSITE-ProRule" id="PRU00479"/>
    </source>
</evidence>
<dbReference type="InterPro" id="IPR001881">
    <property type="entry name" value="EGF-like_Ca-bd_dom"/>
</dbReference>
<evidence type="ECO:0000259" key="29">
    <source>
        <dbReference type="PROSITE" id="PS51091"/>
    </source>
</evidence>
<dbReference type="CDD" id="cd00108">
    <property type="entry name" value="KR"/>
    <property type="match status" value="1"/>
</dbReference>
<dbReference type="Gene3D" id="2.10.25.10">
    <property type="entry name" value="Laminin"/>
    <property type="match status" value="2"/>
</dbReference>
<dbReference type="CDD" id="cd00054">
    <property type="entry name" value="EGF_CA"/>
    <property type="match status" value="2"/>
</dbReference>
<evidence type="ECO:0000256" key="15">
    <source>
        <dbReference type="ARBA" id="ARBA00023281"/>
    </source>
</evidence>
<dbReference type="Pfam" id="PF00089">
    <property type="entry name" value="Trypsin"/>
    <property type="match status" value="1"/>
</dbReference>
<dbReference type="SMART" id="SM00059">
    <property type="entry name" value="FN2"/>
    <property type="match status" value="1"/>
</dbReference>
<evidence type="ECO:0000256" key="7">
    <source>
        <dbReference type="ARBA" id="ARBA00022729"/>
    </source>
</evidence>
<dbReference type="CDD" id="cd00062">
    <property type="entry name" value="FN2"/>
    <property type="match status" value="1"/>
</dbReference>
<feature type="region of interest" description="Disordered" evidence="24">
    <location>
        <begin position="303"/>
        <end position="342"/>
    </location>
</feature>
<evidence type="ECO:0000259" key="30">
    <source>
        <dbReference type="PROSITE" id="PS51092"/>
    </source>
</evidence>
<feature type="disulfide bond" evidence="23">
    <location>
        <begin position="61"/>
        <end position="88"/>
    </location>
</feature>
<dbReference type="InterPro" id="IPR000001">
    <property type="entry name" value="Kringle"/>
</dbReference>
<dbReference type="GO" id="GO:0007596">
    <property type="term" value="P:blood coagulation"/>
    <property type="evidence" value="ECO:0007669"/>
    <property type="project" value="UniProtKB-KW"/>
</dbReference>
<keyword evidence="15" id="KW-0280">Fibrinolysis</keyword>
<feature type="disulfide bond" evidence="22">
    <location>
        <begin position="238"/>
        <end position="277"/>
    </location>
</feature>
<keyword evidence="7 25" id="KW-0732">Signal</keyword>
<dbReference type="InterPro" id="IPR000562">
    <property type="entry name" value="FN_type2_dom"/>
</dbReference>
<evidence type="ECO:0000259" key="28">
    <source>
        <dbReference type="PROSITE" id="PS50240"/>
    </source>
</evidence>
<dbReference type="PRINTS" id="PR00013">
    <property type="entry name" value="FNTYPEII"/>
</dbReference>
<comment type="subcellular location">
    <subcellularLocation>
        <location evidence="1">Secreted</location>
    </subcellularLocation>
</comment>
<comment type="caution">
    <text evidence="21">Lacks conserved residue(s) required for the propagation of feature annotation.</text>
</comment>
<dbReference type="SMART" id="SM00020">
    <property type="entry name" value="Tryp_SPc"/>
    <property type="match status" value="1"/>
</dbReference>
<dbReference type="GO" id="GO:0005615">
    <property type="term" value="C:extracellular space"/>
    <property type="evidence" value="ECO:0007669"/>
    <property type="project" value="UniProtKB-ARBA"/>
</dbReference>
<feature type="disulfide bond" evidence="21">
    <location>
        <begin position="121"/>
        <end position="130"/>
    </location>
</feature>
<dbReference type="GO" id="GO:0006508">
    <property type="term" value="P:proteolysis"/>
    <property type="evidence" value="ECO:0007669"/>
    <property type="project" value="UniProtKB-KW"/>
</dbReference>
<feature type="disulfide bond" evidence="23">
    <location>
        <begin position="47"/>
        <end position="73"/>
    </location>
</feature>
<dbReference type="PROSITE" id="PS51092">
    <property type="entry name" value="FN2_2"/>
    <property type="match status" value="1"/>
</dbReference>
<sequence>MRALLLLGILLVSLESALLIPPWKDPRKHKVMASEHTVVLTVTGEPCHFPFQYHRQLYYKCIQRGQRGPRPWCATTPNFEKDQRWAYCLEPMKVKDHCNKGNPCQKGGTCVNMPNGPHCICPDHFTGKHCQKEKCFEPQFLQFFQENEIWHRFEPAGVSKCQCKGPKAQCKPVASQVCSTNPCLNGGSCLQTEGHRLCRCPTGYAGRLCDVDLKERCYSDRGLSYRGMAQTTLSGAPCQPWASEATYWNMTAEQALNWGLGDHAFCRNPDNDTRPWCFVWRGDQLSWQYCRLARCQAPIGEAPPILTPTQSPSEHQDSPLLSREPQPTTQTPSQNLTSAWCAPPEQRGPLPSAGLVGCGQRLRKRLSSLNRIVGGLVALPGAHPYIAALYWGQNFCAGSLIAPCWVLTAAHCLQNRRVPTRSVPGPGSLARLSSVPASLLHMPYLPASLLHLSLFSLSELPRRKLKPQEGLPRRKLKRKKGLEEGVPGGCLWPAMSALPFSNPARRPAPEELTVVLGQDRHNQSCEQCQTLAVRSYRLHESYSPKTYQHDLGAWGRPAGIRGRVGRAPKSQHPGLTLLPGWVSSGTPEGDSGRLLRTPVAFRSAGMPAKKCRQLRRTRRRALRGGRLGPSVRRGGGIFQFPAGGSGAAHQSGALLRRRRARSRFHSRHALRWFPRRRHRRVPG</sequence>
<dbReference type="SMART" id="SM00179">
    <property type="entry name" value="EGF_CA"/>
    <property type="match status" value="2"/>
</dbReference>
<evidence type="ECO:0000256" key="19">
    <source>
        <dbReference type="ARBA" id="ARBA00039367"/>
    </source>
</evidence>
<dbReference type="InterPro" id="IPR018114">
    <property type="entry name" value="TRYPSIN_HIS"/>
</dbReference>
<feature type="domain" description="Kringle" evidence="27">
    <location>
        <begin position="216"/>
        <end position="295"/>
    </location>
</feature>
<dbReference type="SMART" id="SM00058">
    <property type="entry name" value="FN1"/>
    <property type="match status" value="1"/>
</dbReference>
<dbReference type="Ensembl" id="ENSSSCT00015048154.1">
    <property type="protein sequence ID" value="ENSSSCP00015019116.1"/>
    <property type="gene ID" value="ENSSSCG00015036260.1"/>
</dbReference>
<dbReference type="Pfam" id="PF00040">
    <property type="entry name" value="fn2"/>
    <property type="match status" value="1"/>
</dbReference>
<name>A0A8D0NII4_PIG</name>
<dbReference type="PROSITE" id="PS50070">
    <property type="entry name" value="KRINGLE_2"/>
    <property type="match status" value="1"/>
</dbReference>
<accession>A0A8D0NII4</accession>
<evidence type="ECO:0000256" key="5">
    <source>
        <dbReference type="ARBA" id="ARBA00022670"/>
    </source>
</evidence>
<keyword evidence="12" id="KW-0865">Zymogen</keyword>
<evidence type="ECO:0000256" key="16">
    <source>
        <dbReference type="ARBA" id="ARBA00036304"/>
    </source>
</evidence>
<dbReference type="FunFam" id="2.40.20.10:FF:000016">
    <property type="entry name" value="Coagulation factor XII"/>
    <property type="match status" value="1"/>
</dbReference>
<gene>
    <name evidence="31" type="primary">F12</name>
</gene>
<dbReference type="PRINTS" id="PR00018">
    <property type="entry name" value="KRINGLE"/>
</dbReference>
<dbReference type="Gene3D" id="2.10.10.10">
    <property type="entry name" value="Fibronectin, type II, collagen-binding"/>
    <property type="match status" value="1"/>
</dbReference>
<protein>
    <recommendedName>
        <fullName evidence="19">Coagulation factor XII</fullName>
        <ecNumber evidence="18">3.4.21.38</ecNumber>
    </recommendedName>
    <alternativeName>
        <fullName evidence="20">Hageman factor</fullName>
    </alternativeName>
</protein>
<dbReference type="Pfam" id="PF00051">
    <property type="entry name" value="Kringle"/>
    <property type="match status" value="1"/>
</dbReference>
<dbReference type="EC" id="3.4.21.38" evidence="18"/>
<dbReference type="Proteomes" id="UP000694726">
    <property type="component" value="Unplaced"/>
</dbReference>
<proteinExistence type="predicted"/>
<evidence type="ECO:0000256" key="11">
    <source>
        <dbReference type="ARBA" id="ARBA00023084"/>
    </source>
</evidence>
<evidence type="ECO:0000256" key="17">
    <source>
        <dbReference type="ARBA" id="ARBA00037517"/>
    </source>
</evidence>
<dbReference type="InterPro" id="IPR000083">
    <property type="entry name" value="Fibronectin_type1"/>
</dbReference>
<dbReference type="SUPFAM" id="SSF57440">
    <property type="entry name" value="Kringle-like"/>
    <property type="match status" value="2"/>
</dbReference>
<dbReference type="AlphaFoldDB" id="A0A8D0NII4"/>
<keyword evidence="14" id="KW-0325">Glycoprotein</keyword>
<dbReference type="InterPro" id="IPR043504">
    <property type="entry name" value="Peptidase_S1_PA_chymotrypsin"/>
</dbReference>
<evidence type="ECO:0000259" key="27">
    <source>
        <dbReference type="PROSITE" id="PS50070"/>
    </source>
</evidence>
<dbReference type="SUPFAM" id="SSF57196">
    <property type="entry name" value="EGF/Laminin"/>
    <property type="match status" value="1"/>
</dbReference>
<dbReference type="SMART" id="SM00181">
    <property type="entry name" value="EGF"/>
    <property type="match status" value="2"/>
</dbReference>
<evidence type="ECO:0000313" key="32">
    <source>
        <dbReference type="Proteomes" id="UP000694726"/>
    </source>
</evidence>
<feature type="domain" description="EGF-like" evidence="26">
    <location>
        <begin position="94"/>
        <end position="131"/>
    </location>
</feature>
<keyword evidence="10" id="KW-0720">Serine protease</keyword>
<keyword evidence="6" id="KW-0356">Hemostasis</keyword>
<dbReference type="GO" id="GO:0005509">
    <property type="term" value="F:calcium ion binding"/>
    <property type="evidence" value="ECO:0007669"/>
    <property type="project" value="InterPro"/>
</dbReference>
<feature type="domain" description="EGF-like" evidence="26">
    <location>
        <begin position="174"/>
        <end position="210"/>
    </location>
</feature>
<dbReference type="PROSITE" id="PS01186">
    <property type="entry name" value="EGF_2"/>
    <property type="match status" value="1"/>
</dbReference>
<evidence type="ECO:0000256" key="13">
    <source>
        <dbReference type="ARBA" id="ARBA00023157"/>
    </source>
</evidence>
<evidence type="ECO:0000256" key="2">
    <source>
        <dbReference type="ARBA" id="ARBA00022525"/>
    </source>
</evidence>
<keyword evidence="8" id="KW-0677">Repeat</keyword>
<comment type="catalytic activity">
    <reaction evidence="16">
        <text>Selective cleavage of Arg-|-Ile bonds in factor VII to form factor VIIa and factor XI to form factor XIa.</text>
        <dbReference type="EC" id="3.4.21.38"/>
    </reaction>
</comment>
<evidence type="ECO:0000256" key="18">
    <source>
        <dbReference type="ARBA" id="ARBA00039013"/>
    </source>
</evidence>
<dbReference type="InterPro" id="IPR001254">
    <property type="entry name" value="Trypsin_dom"/>
</dbReference>
<evidence type="ECO:0000256" key="22">
    <source>
        <dbReference type="PROSITE-ProRule" id="PRU00121"/>
    </source>
</evidence>
<dbReference type="InterPro" id="IPR013806">
    <property type="entry name" value="Kringle-like"/>
</dbReference>
<keyword evidence="11" id="KW-0094">Blood coagulation</keyword>
<organism evidence="31 32">
    <name type="scientific">Sus scrofa</name>
    <name type="common">Pig</name>
    <dbReference type="NCBI Taxonomy" id="9823"/>
    <lineage>
        <taxon>Eukaryota</taxon>
        <taxon>Metazoa</taxon>
        <taxon>Chordata</taxon>
        <taxon>Craniata</taxon>
        <taxon>Vertebrata</taxon>
        <taxon>Euteleostomi</taxon>
        <taxon>Mammalia</taxon>
        <taxon>Eutheria</taxon>
        <taxon>Laurasiatheria</taxon>
        <taxon>Artiodactyla</taxon>
        <taxon>Suina</taxon>
        <taxon>Suidae</taxon>
        <taxon>Sus</taxon>
    </lineage>
</organism>
<dbReference type="SUPFAM" id="SSF50494">
    <property type="entry name" value="Trypsin-like serine proteases"/>
    <property type="match status" value="1"/>
</dbReference>
<dbReference type="GO" id="GO:0042730">
    <property type="term" value="P:fibrinolysis"/>
    <property type="evidence" value="ECO:0007669"/>
    <property type="project" value="UniProtKB-KW"/>
</dbReference>
<feature type="disulfide bond" evidence="21">
    <location>
        <begin position="200"/>
        <end position="209"/>
    </location>
</feature>
<feature type="region of interest" description="Disordered" evidence="24">
    <location>
        <begin position="566"/>
        <end position="592"/>
    </location>
</feature>
<evidence type="ECO:0000259" key="26">
    <source>
        <dbReference type="PROSITE" id="PS50026"/>
    </source>
</evidence>
<evidence type="ECO:0000256" key="1">
    <source>
        <dbReference type="ARBA" id="ARBA00004613"/>
    </source>
</evidence>
<evidence type="ECO:0000256" key="25">
    <source>
        <dbReference type="SAM" id="SignalP"/>
    </source>
</evidence>
<dbReference type="PROSITE" id="PS50026">
    <property type="entry name" value="EGF_3"/>
    <property type="match status" value="2"/>
</dbReference>
<evidence type="ECO:0000256" key="24">
    <source>
        <dbReference type="SAM" id="MobiDB-lite"/>
    </source>
</evidence>
<dbReference type="InterPro" id="IPR050127">
    <property type="entry name" value="Serine_Proteases_S1"/>
</dbReference>
<dbReference type="InterPro" id="IPR018056">
    <property type="entry name" value="Kringle_CS"/>
</dbReference>
<dbReference type="InterPro" id="IPR036943">
    <property type="entry name" value="FN_type2_sf"/>
</dbReference>
<dbReference type="FunFam" id="2.10.10.10:FF:000010">
    <property type="entry name" value="Coagulation factor XII"/>
    <property type="match status" value="1"/>
</dbReference>
<evidence type="ECO:0000256" key="10">
    <source>
        <dbReference type="ARBA" id="ARBA00022825"/>
    </source>
</evidence>
<dbReference type="PROSITE" id="PS01253">
    <property type="entry name" value="FN1_1"/>
    <property type="match status" value="1"/>
</dbReference>
<evidence type="ECO:0000256" key="21">
    <source>
        <dbReference type="PROSITE-ProRule" id="PRU00076"/>
    </source>
</evidence>
<dbReference type="FunFam" id="2.10.25.10:FF:000338">
    <property type="entry name" value="hepatocyte growth factor activator"/>
    <property type="match status" value="1"/>
</dbReference>
<dbReference type="FunFam" id="2.10.25.10:FF:000576">
    <property type="entry name" value="Coagulation factor XII"/>
    <property type="match status" value="1"/>
</dbReference>
<evidence type="ECO:0000256" key="6">
    <source>
        <dbReference type="ARBA" id="ARBA00022696"/>
    </source>
</evidence>
<reference evidence="31" key="1">
    <citation type="submission" date="2025-08" db="UniProtKB">
        <authorList>
            <consortium name="Ensembl"/>
        </authorList>
    </citation>
    <scope>IDENTIFICATION</scope>
</reference>
<comment type="function">
    <text evidence="17">Factor XII is a serum glycoprotein that participates in the initiation of blood coagulation, fibrinolysis, and the generation of bradykinin and angiotensin. Prekallikrein is cleaved by factor XII to form kallikrein, which then cleaves factor XII first to alpha-factor XIIa and then trypsin cleaves it to beta-factor XIIa. Alpha-factor XIIa activates factor XI to factor XIa.</text>
</comment>
<dbReference type="Pfam" id="PF00039">
    <property type="entry name" value="fn1"/>
    <property type="match status" value="1"/>
</dbReference>
<dbReference type="PROSITE" id="PS00022">
    <property type="entry name" value="EGF_1"/>
    <property type="match status" value="2"/>
</dbReference>
<dbReference type="PANTHER" id="PTHR24264">
    <property type="entry name" value="TRYPSIN-RELATED"/>
    <property type="match status" value="1"/>
</dbReference>
<keyword evidence="5" id="KW-0645">Protease</keyword>
<dbReference type="Gene3D" id="2.40.20.10">
    <property type="entry name" value="Plasminogen Kringle 4"/>
    <property type="match status" value="1"/>
</dbReference>
<keyword evidence="4 22" id="KW-0420">Kringle</keyword>
<dbReference type="PROSITE" id="PS00021">
    <property type="entry name" value="KRINGLE_1"/>
    <property type="match status" value="1"/>
</dbReference>